<dbReference type="AlphaFoldDB" id="A0A397YKN2"/>
<name>A0A397YKN2_BRACM</name>
<gene>
    <name evidence="12" type="ORF">BRAA07T29437Z</name>
    <name evidence="10" type="ORF">BRAPAZ1V2_A07P18940.2</name>
    <name evidence="11" type="ORF">BRARA_G01224</name>
</gene>
<keyword evidence="6 9" id="KW-0732">Signal</keyword>
<evidence type="ECO:0000256" key="5">
    <source>
        <dbReference type="ARBA" id="ARBA00022702"/>
    </source>
</evidence>
<keyword evidence="4" id="KW-0964">Secreted</keyword>
<keyword evidence="7" id="KW-0379">Hydroxylation</keyword>
<evidence type="ECO:0000256" key="6">
    <source>
        <dbReference type="ARBA" id="ARBA00022729"/>
    </source>
</evidence>
<reference evidence="11 13" key="1">
    <citation type="submission" date="2018-06" db="EMBL/GenBank/DDBJ databases">
        <title>WGS assembly of Brassica rapa FPsc.</title>
        <authorList>
            <person name="Bowman J."/>
            <person name="Kohchi T."/>
            <person name="Yamato K."/>
            <person name="Jenkins J."/>
            <person name="Shu S."/>
            <person name="Ishizaki K."/>
            <person name="Yamaoka S."/>
            <person name="Nishihama R."/>
            <person name="Nakamura Y."/>
            <person name="Berger F."/>
            <person name="Adam C."/>
            <person name="Aki S."/>
            <person name="Althoff F."/>
            <person name="Araki T."/>
            <person name="Arteaga-Vazquez M."/>
            <person name="Balasubrmanian S."/>
            <person name="Bauer D."/>
            <person name="Boehm C."/>
            <person name="Briginshaw L."/>
            <person name="Caballero-Perez J."/>
            <person name="Catarino B."/>
            <person name="Chen F."/>
            <person name="Chiyoda S."/>
            <person name="Chovatia M."/>
            <person name="Davies K."/>
            <person name="Delmans M."/>
            <person name="Demura T."/>
            <person name="Dierschke T."/>
            <person name="Dolan L."/>
            <person name="Dorantes-Acosta A."/>
            <person name="Eklund D."/>
            <person name="Florent S."/>
            <person name="Flores-Sandoval E."/>
            <person name="Fujiyama A."/>
            <person name="Fukuzawa H."/>
            <person name="Galik B."/>
            <person name="Grimanelli D."/>
            <person name="Grimwood J."/>
            <person name="Grossniklaus U."/>
            <person name="Hamada T."/>
            <person name="Haseloff J."/>
            <person name="Hetherington A."/>
            <person name="Higo A."/>
            <person name="Hirakawa Y."/>
            <person name="Hundley H."/>
            <person name="Ikeda Y."/>
            <person name="Inoue K."/>
            <person name="Inoue S."/>
            <person name="Ishida S."/>
            <person name="Jia Q."/>
            <person name="Kakita M."/>
            <person name="Kanazawa T."/>
            <person name="Kawai Y."/>
            <person name="Kawashima T."/>
            <person name="Kennedy M."/>
            <person name="Kinose K."/>
            <person name="Kinoshita T."/>
            <person name="Kohara Y."/>
            <person name="Koide E."/>
            <person name="Komatsu K."/>
            <person name="Kopischke S."/>
            <person name="Kubo M."/>
            <person name="Kyozuka J."/>
            <person name="Lagercrantz U."/>
            <person name="Lin S."/>
            <person name="Lindquist E."/>
            <person name="Lipzen A."/>
            <person name="Lu C."/>
            <person name="Luna E."/>
            <person name="Martienssen R."/>
            <person name="Minamino N."/>
            <person name="Mizutani M."/>
            <person name="Mizutani M."/>
            <person name="Mochizuki N."/>
            <person name="Monte I."/>
            <person name="Mosher R."/>
            <person name="Nagasaki H."/>
            <person name="Nakagami H."/>
            <person name="Naramoto S."/>
            <person name="Nishitani K."/>
            <person name="Ohtani M."/>
            <person name="Okamoto T."/>
            <person name="Okumura M."/>
            <person name="Phillips J."/>
            <person name="Pollak B."/>
            <person name="Reinders A."/>
            <person name="Roevekamp M."/>
            <person name="Sano R."/>
            <person name="Sawa S."/>
            <person name="Schmid M."/>
            <person name="Shirakawa M."/>
            <person name="Solano R."/>
            <person name="Spunde A."/>
            <person name="Suetsugu N."/>
            <person name="Sugano S."/>
            <person name="Sugiyama A."/>
            <person name="Sun R."/>
            <person name="Suzuki Y."/>
            <person name="Takenaka M."/>
            <person name="Takezawa D."/>
            <person name="Tomogane H."/>
            <person name="Tsuzuki M."/>
            <person name="Ueda T."/>
            <person name="Umeda M."/>
            <person name="Ward J."/>
            <person name="Watanabe Y."/>
            <person name="Yazaki K."/>
            <person name="Yokoyama R."/>
            <person name="Yoshitake Y."/>
            <person name="Yotsui I."/>
            <person name="Zachgo S."/>
            <person name="Schmutz J."/>
        </authorList>
    </citation>
    <scope>NUCLEOTIDE SEQUENCE [LARGE SCALE GENOMIC DNA]</scope>
    <source>
        <strain evidence="13">cv. B-3</strain>
    </source>
</reference>
<comment type="subcellular location">
    <subcellularLocation>
        <location evidence="1">Secreted</location>
        <location evidence="1">Extracellular space</location>
        <location evidence="1">Apoplast</location>
    </subcellularLocation>
</comment>
<dbReference type="GO" id="GO:1902025">
    <property type="term" value="P:nitrate import"/>
    <property type="evidence" value="ECO:0007669"/>
    <property type="project" value="UniProtKB-ARBA"/>
</dbReference>
<evidence type="ECO:0000313" key="12">
    <source>
        <dbReference type="EMBL" id="VDC98262.1"/>
    </source>
</evidence>
<dbReference type="EMBL" id="LR031574">
    <property type="protein sequence ID" value="VDC98262.1"/>
    <property type="molecule type" value="Genomic_DNA"/>
</dbReference>
<feature type="chain" id="PRO_5039799150" evidence="9">
    <location>
        <begin position="31"/>
        <end position="100"/>
    </location>
</feature>
<evidence type="ECO:0000256" key="4">
    <source>
        <dbReference type="ARBA" id="ARBA00022525"/>
    </source>
</evidence>
<dbReference type="GO" id="GO:0048364">
    <property type="term" value="P:root development"/>
    <property type="evidence" value="ECO:0007669"/>
    <property type="project" value="InterPro"/>
</dbReference>
<proteinExistence type="inferred from homology"/>
<keyword evidence="5" id="KW-0372">Hormone</keyword>
<dbReference type="Proteomes" id="UP000694005">
    <property type="component" value="Chromosome A07"/>
</dbReference>
<feature type="compositionally biased region" description="Pro residues" evidence="8">
    <location>
        <begin position="64"/>
        <end position="75"/>
    </location>
</feature>
<organism evidence="11 13">
    <name type="scientific">Brassica campestris</name>
    <name type="common">Field mustard</name>
    <dbReference type="NCBI Taxonomy" id="3711"/>
    <lineage>
        <taxon>Eukaryota</taxon>
        <taxon>Viridiplantae</taxon>
        <taxon>Streptophyta</taxon>
        <taxon>Embryophyta</taxon>
        <taxon>Tracheophyta</taxon>
        <taxon>Spermatophyta</taxon>
        <taxon>Magnoliopsida</taxon>
        <taxon>eudicotyledons</taxon>
        <taxon>Gunneridae</taxon>
        <taxon>Pentapetalae</taxon>
        <taxon>rosids</taxon>
        <taxon>malvids</taxon>
        <taxon>Brassicales</taxon>
        <taxon>Brassicaceae</taxon>
        <taxon>Brassiceae</taxon>
        <taxon>Brassica</taxon>
    </lineage>
</organism>
<dbReference type="EMBL" id="LS974623">
    <property type="protein sequence ID" value="CAG7902250.1"/>
    <property type="molecule type" value="Genomic_DNA"/>
</dbReference>
<evidence type="ECO:0000313" key="10">
    <source>
        <dbReference type="EMBL" id="CAG7902250.1"/>
    </source>
</evidence>
<reference evidence="12" key="2">
    <citation type="submission" date="2018-11" db="EMBL/GenBank/DDBJ databases">
        <authorList>
            <consortium name="Genoscope - CEA"/>
            <person name="William W."/>
        </authorList>
    </citation>
    <scope>NUCLEOTIDE SEQUENCE</scope>
</reference>
<comment type="similarity">
    <text evidence="2">Belongs to the C-terminally encoded plant signaling peptide (CEP) family.</text>
</comment>
<feature type="signal peptide" evidence="9">
    <location>
        <begin position="1"/>
        <end position="30"/>
    </location>
</feature>
<evidence type="ECO:0000256" key="9">
    <source>
        <dbReference type="SAM" id="SignalP"/>
    </source>
</evidence>
<dbReference type="PANTHER" id="PTHR33348">
    <property type="entry name" value="PRECURSOR OF CEP5"/>
    <property type="match status" value="1"/>
</dbReference>
<evidence type="ECO:0000256" key="3">
    <source>
        <dbReference type="ARBA" id="ARBA00022523"/>
    </source>
</evidence>
<dbReference type="InterPro" id="IPR033250">
    <property type="entry name" value="CEP"/>
</dbReference>
<sequence length="100" mass="10930">MESYMGQKKTLFACVFLMMVLFLGFSCVHGRILKNMNVDHEDNKKMMVMHNGLMVDQKTVQLSPSPPSPSPPPPGGKGAEDFRPTSPGHSPGIGHSLPHN</sequence>
<keyword evidence="3" id="KW-0052">Apoplast</keyword>
<dbReference type="GO" id="GO:0048046">
    <property type="term" value="C:apoplast"/>
    <property type="evidence" value="ECO:0007669"/>
    <property type="project" value="UniProtKB-SubCell"/>
</dbReference>
<evidence type="ECO:0000313" key="11">
    <source>
        <dbReference type="EMBL" id="RID53857.1"/>
    </source>
</evidence>
<accession>A0A397YKN2</accession>
<evidence type="ECO:0000256" key="2">
    <source>
        <dbReference type="ARBA" id="ARBA00008963"/>
    </source>
</evidence>
<dbReference type="GO" id="GO:0005179">
    <property type="term" value="F:hormone activity"/>
    <property type="evidence" value="ECO:0007669"/>
    <property type="project" value="UniProtKB-KW"/>
</dbReference>
<evidence type="ECO:0000256" key="1">
    <source>
        <dbReference type="ARBA" id="ARBA00004271"/>
    </source>
</evidence>
<evidence type="ECO:0000256" key="8">
    <source>
        <dbReference type="SAM" id="MobiDB-lite"/>
    </source>
</evidence>
<feature type="region of interest" description="Disordered" evidence="8">
    <location>
        <begin position="55"/>
        <end position="100"/>
    </location>
</feature>
<dbReference type="Gramene" id="A07p18940.2_BraZ1">
    <property type="protein sequence ID" value="A07p18940.2_BraZ1.CDS.1"/>
    <property type="gene ID" value="A07g18940.2_BraZ1"/>
</dbReference>
<dbReference type="Proteomes" id="UP000264353">
    <property type="component" value="Chromosome A7"/>
</dbReference>
<dbReference type="PANTHER" id="PTHR33348:SF39">
    <property type="entry name" value="PRECURSOR OF CEP5"/>
    <property type="match status" value="1"/>
</dbReference>
<protein>
    <submittedName>
        <fullName evidence="10">Uncharacterized protein</fullName>
    </submittedName>
</protein>
<dbReference type="GO" id="GO:0006995">
    <property type="term" value="P:cellular response to nitrogen starvation"/>
    <property type="evidence" value="ECO:0007669"/>
    <property type="project" value="UniProtKB-ARBA"/>
</dbReference>
<dbReference type="EMBL" id="CM010634">
    <property type="protein sequence ID" value="RID53857.1"/>
    <property type="molecule type" value="Genomic_DNA"/>
</dbReference>
<evidence type="ECO:0000313" key="13">
    <source>
        <dbReference type="Proteomes" id="UP000264353"/>
    </source>
</evidence>
<evidence type="ECO:0000256" key="7">
    <source>
        <dbReference type="ARBA" id="ARBA00023278"/>
    </source>
</evidence>